<accession>A0AAJ6QNL8</accession>
<organism evidence="2 3">
    <name type="scientific">Galendromus occidentalis</name>
    <name type="common">western predatory mite</name>
    <dbReference type="NCBI Taxonomy" id="34638"/>
    <lineage>
        <taxon>Eukaryota</taxon>
        <taxon>Metazoa</taxon>
        <taxon>Ecdysozoa</taxon>
        <taxon>Arthropoda</taxon>
        <taxon>Chelicerata</taxon>
        <taxon>Arachnida</taxon>
        <taxon>Acari</taxon>
        <taxon>Parasitiformes</taxon>
        <taxon>Mesostigmata</taxon>
        <taxon>Gamasina</taxon>
        <taxon>Phytoseioidea</taxon>
        <taxon>Phytoseiidae</taxon>
        <taxon>Typhlodrominae</taxon>
        <taxon>Galendromus</taxon>
    </lineage>
</organism>
<dbReference type="AlphaFoldDB" id="A0AAJ6QNL8"/>
<proteinExistence type="predicted"/>
<dbReference type="Proteomes" id="UP000694867">
    <property type="component" value="Unplaced"/>
</dbReference>
<keyword evidence="2" id="KW-1185">Reference proteome</keyword>
<gene>
    <name evidence="3" type="primary">LOC100898676</name>
</gene>
<dbReference type="PANTHER" id="PTHR31094">
    <property type="entry name" value="RIKEN CDNA 2310061I04 GENE"/>
    <property type="match status" value="1"/>
</dbReference>
<dbReference type="Pfam" id="PF10184">
    <property type="entry name" value="DUF2358"/>
    <property type="match status" value="1"/>
</dbReference>
<evidence type="ECO:0000256" key="1">
    <source>
        <dbReference type="SAM" id="MobiDB-lite"/>
    </source>
</evidence>
<dbReference type="InterPro" id="IPR018790">
    <property type="entry name" value="DUF2358"/>
</dbReference>
<dbReference type="RefSeq" id="XP_003738875.1">
    <property type="nucleotide sequence ID" value="XM_003738827.2"/>
</dbReference>
<feature type="compositionally biased region" description="Polar residues" evidence="1">
    <location>
        <begin position="36"/>
        <end position="57"/>
    </location>
</feature>
<dbReference type="KEGG" id="goe:100898676"/>
<feature type="region of interest" description="Disordered" evidence="1">
    <location>
        <begin position="36"/>
        <end position="65"/>
    </location>
</feature>
<protein>
    <submittedName>
        <fullName evidence="3">Uncharacterized protein LOC100898676</fullName>
    </submittedName>
</protein>
<evidence type="ECO:0000313" key="2">
    <source>
        <dbReference type="Proteomes" id="UP000694867"/>
    </source>
</evidence>
<sequence length="237" mass="26606">MSGARSMFSAMRMLPVSGRCSTFYLDTVRRIPSPWTRSSSPMVSYSTDGRSENTNKSAPGGPGTKATEAQLVDIKEKMAKSIPRIFLVSHNFSDYHPNMVFEDNIRKVTTNGIFNYYLQVSQVRWYCLLRYASSSVDVLKITHDTQDSKVCIRWTFKGSYTLKYLRGALHAFLTKTQVEPSRVVDGFSIMYVGSDGLVWKHVIEKMIPDTDSMLQNDPTKSLIHPKIGDASLAAGPK</sequence>
<dbReference type="GeneID" id="100898676"/>
<reference evidence="3" key="1">
    <citation type="submission" date="2025-08" db="UniProtKB">
        <authorList>
            <consortium name="RefSeq"/>
        </authorList>
    </citation>
    <scope>IDENTIFICATION</scope>
</reference>
<dbReference type="PANTHER" id="PTHR31094:SF2">
    <property type="entry name" value="RIKEN CDNA 2310061I04 GENE"/>
    <property type="match status" value="1"/>
</dbReference>
<name>A0AAJ6QNL8_9ACAR</name>
<evidence type="ECO:0000313" key="3">
    <source>
        <dbReference type="RefSeq" id="XP_003738875.1"/>
    </source>
</evidence>